<keyword evidence="2 4" id="KW-0863">Zinc-finger</keyword>
<evidence type="ECO:0000259" key="6">
    <source>
        <dbReference type="PROSITE" id="PS50865"/>
    </source>
</evidence>
<dbReference type="PANTHER" id="PTHR12298">
    <property type="entry name" value="PCDC2 PROGRAMMED CELL DEATH PROTEIN 2 -RELATED"/>
    <property type="match status" value="1"/>
</dbReference>
<dbReference type="Proteomes" id="UP001346149">
    <property type="component" value="Unassembled WGS sequence"/>
</dbReference>
<dbReference type="SUPFAM" id="SSF144232">
    <property type="entry name" value="HIT/MYND zinc finger-like"/>
    <property type="match status" value="1"/>
</dbReference>
<evidence type="ECO:0000256" key="4">
    <source>
        <dbReference type="PROSITE-ProRule" id="PRU00134"/>
    </source>
</evidence>
<comment type="caution">
    <text evidence="7">The sequence shown here is derived from an EMBL/GenBank/DDBJ whole genome shotgun (WGS) entry which is preliminary data.</text>
</comment>
<dbReference type="Pfam" id="PF01753">
    <property type="entry name" value="zf-MYND"/>
    <property type="match status" value="1"/>
</dbReference>
<name>A0AAN7M7U4_TRANT</name>
<gene>
    <name evidence="7" type="ORF">SAY86_021367</name>
</gene>
<organism evidence="7 8">
    <name type="scientific">Trapa natans</name>
    <name type="common">Water chestnut</name>
    <dbReference type="NCBI Taxonomy" id="22666"/>
    <lineage>
        <taxon>Eukaryota</taxon>
        <taxon>Viridiplantae</taxon>
        <taxon>Streptophyta</taxon>
        <taxon>Embryophyta</taxon>
        <taxon>Tracheophyta</taxon>
        <taxon>Spermatophyta</taxon>
        <taxon>Magnoliopsida</taxon>
        <taxon>eudicotyledons</taxon>
        <taxon>Gunneridae</taxon>
        <taxon>Pentapetalae</taxon>
        <taxon>rosids</taxon>
        <taxon>malvids</taxon>
        <taxon>Myrtales</taxon>
        <taxon>Lythraceae</taxon>
        <taxon>Trapa</taxon>
    </lineage>
</organism>
<evidence type="ECO:0000313" key="7">
    <source>
        <dbReference type="EMBL" id="KAK4800880.1"/>
    </source>
</evidence>
<dbReference type="AlphaFoldDB" id="A0AAN7M7U4"/>
<dbReference type="GO" id="GO:0005737">
    <property type="term" value="C:cytoplasm"/>
    <property type="evidence" value="ECO:0007669"/>
    <property type="project" value="InterPro"/>
</dbReference>
<evidence type="ECO:0000313" key="8">
    <source>
        <dbReference type="Proteomes" id="UP001346149"/>
    </source>
</evidence>
<evidence type="ECO:0000256" key="1">
    <source>
        <dbReference type="ARBA" id="ARBA00022723"/>
    </source>
</evidence>
<feature type="compositionally biased region" description="Acidic residues" evidence="5">
    <location>
        <begin position="81"/>
        <end position="92"/>
    </location>
</feature>
<dbReference type="PROSITE" id="PS50865">
    <property type="entry name" value="ZF_MYND_2"/>
    <property type="match status" value="1"/>
</dbReference>
<dbReference type="InterPro" id="IPR007320">
    <property type="entry name" value="PDCD2_C"/>
</dbReference>
<feature type="region of interest" description="Disordered" evidence="5">
    <location>
        <begin position="81"/>
        <end position="107"/>
    </location>
</feature>
<dbReference type="InterPro" id="IPR002893">
    <property type="entry name" value="Znf_MYND"/>
</dbReference>
<evidence type="ECO:0000256" key="5">
    <source>
        <dbReference type="SAM" id="MobiDB-lite"/>
    </source>
</evidence>
<sequence>LYSSMPCLCPFQTAPFSSSISGEEEIKRNPFQGRRLHLLHLTVLSVVHLSEKSEWKFSDEMDLAERDDSAEMLKGLRVTSLDDENDDHDIGEEPINSDSEYDEEDEQEPVTLGLLEKPKNGLSLLRHFFPSKAGGVPAWLVPDNLPSGRSCVCDICGEPLQFLLQVYAPLCDTESTFHRTLYLFMCPSMACLLKDQHGQWKQCPEEAARSVKVFRSQLPRYNAFYSSEPPKHDGTDKPFSCGAALCDWCGTWKGDKVCGNCKTVRYCSEKHQVMHWRSGHKAACQRLNILPELSNPSCRNDEIASSKIQKVASKGLWPEFEIINEDESEYDVEIFDDMSSANALVSLKNHDMDESMKSLLSSFEGDSDRRSWASFQERISKAPEQILRYCRNVSMKPLWPMLSGQPSRADIPRCSSCGAPRCFELQVLPQLLYYFGVKNDPESLDWATIVVYACEASCEGSLAYKEEFAWVQLNSSTSMV</sequence>
<feature type="non-terminal residue" evidence="7">
    <location>
        <position position="1"/>
    </location>
</feature>
<keyword evidence="3" id="KW-0862">Zinc</keyword>
<dbReference type="EMBL" id="JAXQNO010000003">
    <property type="protein sequence ID" value="KAK4800880.1"/>
    <property type="molecule type" value="Genomic_DNA"/>
</dbReference>
<feature type="domain" description="MYND-type" evidence="6">
    <location>
        <begin position="246"/>
        <end position="284"/>
    </location>
</feature>
<reference evidence="7 8" key="1">
    <citation type="journal article" date="2023" name="Hortic Res">
        <title>Pangenome of water caltrop reveals structural variations and asymmetric subgenome divergence after allopolyploidization.</title>
        <authorList>
            <person name="Zhang X."/>
            <person name="Chen Y."/>
            <person name="Wang L."/>
            <person name="Yuan Y."/>
            <person name="Fang M."/>
            <person name="Shi L."/>
            <person name="Lu R."/>
            <person name="Comes H.P."/>
            <person name="Ma Y."/>
            <person name="Chen Y."/>
            <person name="Huang G."/>
            <person name="Zhou Y."/>
            <person name="Zheng Z."/>
            <person name="Qiu Y."/>
        </authorList>
    </citation>
    <scope>NUCLEOTIDE SEQUENCE [LARGE SCALE GENOMIC DNA]</scope>
    <source>
        <strain evidence="7">F231</strain>
    </source>
</reference>
<dbReference type="PANTHER" id="PTHR12298:SF4">
    <property type="entry name" value="PROGRAMMED CELL DEATH PROTEIN 2"/>
    <property type="match status" value="1"/>
</dbReference>
<evidence type="ECO:0000256" key="3">
    <source>
        <dbReference type="ARBA" id="ARBA00022833"/>
    </source>
</evidence>
<keyword evidence="8" id="KW-1185">Reference proteome</keyword>
<accession>A0AAN7M7U4</accession>
<protein>
    <recommendedName>
        <fullName evidence="6">MYND-type domain-containing protein</fullName>
    </recommendedName>
</protein>
<dbReference type="Pfam" id="PF04194">
    <property type="entry name" value="PDCD2_C"/>
    <property type="match status" value="1"/>
</dbReference>
<evidence type="ECO:0000256" key="2">
    <source>
        <dbReference type="ARBA" id="ARBA00022771"/>
    </source>
</evidence>
<dbReference type="GO" id="GO:0008270">
    <property type="term" value="F:zinc ion binding"/>
    <property type="evidence" value="ECO:0007669"/>
    <property type="project" value="UniProtKB-KW"/>
</dbReference>
<keyword evidence="1" id="KW-0479">Metal-binding</keyword>
<proteinExistence type="predicted"/>
<dbReference type="Gene3D" id="6.10.140.2220">
    <property type="match status" value="1"/>
</dbReference>